<sequence length="306" mass="34168">MLAGEVSYAGPLRNLQRLMMQPIRIGGLTITLLDALSAEHEEAWSHPPHRHPWYEFNYVGDGGLFTTSAGTEFRIEAGHSYLIPPGVVHSHRHGAGEADDGFCLRWQFQQEDGGDAVSLAEEAEFIRCFSTVRAYALKPETAAPLFALRPESSLLSLQTAFAGWLTGLFEDWRAAASAAPLQAHDHGDIVVRQTLLFLKAYYANEVRVQDIANALHVSYRTLARLFRSQTGLTVVEKLNDIRVQQAKKLLIETDMPMKQIALAVGFKNEFYFSNLFRQVAMATPSEFRALRHDARAASPRSVERGK</sequence>
<dbReference type="SMART" id="SM00342">
    <property type="entry name" value="HTH_ARAC"/>
    <property type="match status" value="1"/>
</dbReference>
<proteinExistence type="predicted"/>
<dbReference type="RefSeq" id="WP_161745872.1">
    <property type="nucleotide sequence ID" value="NZ_JAAAMV010000024.1"/>
</dbReference>
<reference evidence="5 6" key="1">
    <citation type="submission" date="2020-01" db="EMBL/GenBank/DDBJ databases">
        <title>Paenibacillus soybeanensis sp. nov. isolated from the nodules of soybean (Glycine max(L.) Merr).</title>
        <authorList>
            <person name="Wang H."/>
        </authorList>
    </citation>
    <scope>NUCLEOTIDE SEQUENCE [LARGE SCALE GENOMIC DNA]</scope>
    <source>
        <strain evidence="5 6">T1</strain>
    </source>
</reference>
<dbReference type="SUPFAM" id="SSF46689">
    <property type="entry name" value="Homeodomain-like"/>
    <property type="match status" value="2"/>
</dbReference>
<evidence type="ECO:0000256" key="1">
    <source>
        <dbReference type="ARBA" id="ARBA00023015"/>
    </source>
</evidence>
<dbReference type="PANTHER" id="PTHR43280">
    <property type="entry name" value="ARAC-FAMILY TRANSCRIPTIONAL REGULATOR"/>
    <property type="match status" value="1"/>
</dbReference>
<dbReference type="Pfam" id="PF12833">
    <property type="entry name" value="HTH_18"/>
    <property type="match status" value="1"/>
</dbReference>
<dbReference type="InterPro" id="IPR037923">
    <property type="entry name" value="HTH-like"/>
</dbReference>
<name>A0ABW9XX66_9BACL</name>
<dbReference type="InterPro" id="IPR003313">
    <property type="entry name" value="AraC-bd"/>
</dbReference>
<keyword evidence="2" id="KW-0238">DNA-binding</keyword>
<organism evidence="5 6">
    <name type="scientific">Paenibacillus glycinis</name>
    <dbReference type="NCBI Taxonomy" id="2697035"/>
    <lineage>
        <taxon>Bacteria</taxon>
        <taxon>Bacillati</taxon>
        <taxon>Bacillota</taxon>
        <taxon>Bacilli</taxon>
        <taxon>Bacillales</taxon>
        <taxon>Paenibacillaceae</taxon>
        <taxon>Paenibacillus</taxon>
    </lineage>
</organism>
<dbReference type="Pfam" id="PF02311">
    <property type="entry name" value="AraC_binding"/>
    <property type="match status" value="1"/>
</dbReference>
<dbReference type="SUPFAM" id="SSF51215">
    <property type="entry name" value="Regulatory protein AraC"/>
    <property type="match status" value="1"/>
</dbReference>
<keyword evidence="1" id="KW-0805">Transcription regulation</keyword>
<dbReference type="InterPro" id="IPR009057">
    <property type="entry name" value="Homeodomain-like_sf"/>
</dbReference>
<evidence type="ECO:0000313" key="5">
    <source>
        <dbReference type="EMBL" id="NBD26846.1"/>
    </source>
</evidence>
<gene>
    <name evidence="5" type="ORF">GT019_23485</name>
</gene>
<dbReference type="PROSITE" id="PS01124">
    <property type="entry name" value="HTH_ARAC_FAMILY_2"/>
    <property type="match status" value="1"/>
</dbReference>
<dbReference type="Gene3D" id="1.10.10.60">
    <property type="entry name" value="Homeodomain-like"/>
    <property type="match status" value="2"/>
</dbReference>
<evidence type="ECO:0000256" key="2">
    <source>
        <dbReference type="ARBA" id="ARBA00023125"/>
    </source>
</evidence>
<dbReference type="InterPro" id="IPR014710">
    <property type="entry name" value="RmlC-like_jellyroll"/>
</dbReference>
<dbReference type="PANTHER" id="PTHR43280:SF28">
    <property type="entry name" value="HTH-TYPE TRANSCRIPTIONAL ACTIVATOR RHAS"/>
    <property type="match status" value="1"/>
</dbReference>
<evidence type="ECO:0000259" key="4">
    <source>
        <dbReference type="PROSITE" id="PS01124"/>
    </source>
</evidence>
<dbReference type="Gene3D" id="2.60.120.10">
    <property type="entry name" value="Jelly Rolls"/>
    <property type="match status" value="1"/>
</dbReference>
<dbReference type="InterPro" id="IPR018060">
    <property type="entry name" value="HTH_AraC"/>
</dbReference>
<feature type="domain" description="HTH araC/xylS-type" evidence="4">
    <location>
        <begin position="192"/>
        <end position="290"/>
    </location>
</feature>
<evidence type="ECO:0000313" key="6">
    <source>
        <dbReference type="Proteomes" id="UP000665561"/>
    </source>
</evidence>
<dbReference type="EMBL" id="JAAAMV010000024">
    <property type="protein sequence ID" value="NBD26846.1"/>
    <property type="molecule type" value="Genomic_DNA"/>
</dbReference>
<dbReference type="Proteomes" id="UP000665561">
    <property type="component" value="Unassembled WGS sequence"/>
</dbReference>
<keyword evidence="3" id="KW-0804">Transcription</keyword>
<accession>A0ABW9XX66</accession>
<comment type="caution">
    <text evidence="5">The sequence shown here is derived from an EMBL/GenBank/DDBJ whole genome shotgun (WGS) entry which is preliminary data.</text>
</comment>
<protein>
    <submittedName>
        <fullName evidence="5">Helix-turn-helix domain-containing protein</fullName>
    </submittedName>
</protein>
<evidence type="ECO:0000256" key="3">
    <source>
        <dbReference type="ARBA" id="ARBA00023163"/>
    </source>
</evidence>
<keyword evidence="6" id="KW-1185">Reference proteome</keyword>